<evidence type="ECO:0000256" key="6">
    <source>
        <dbReference type="ARBA" id="ARBA00023136"/>
    </source>
</evidence>
<sequence>MELLRVVFRHYRWPFIGVMLLTLLSAALGIGVIAFINHYLIVTDGTAITALLPFIGLIALLLAVTLGSQLALTTLGHHFVYRLRGRLIKRILDTDIERLEQLGSAHLLSCLSSDIRNVTIAFVRLPELVQGVIITLASVGYLLWLSPPLLLITAIWITVTMLIGWWLVSKVYHHIRITRATDSRLYQDYETIIHGRKELALNRDRARHLLEEVYGADARTYRDHIIRADTYHLSAGNWTNIMMLGAIGVVFFLANGLGWANTAVAATFSLTLLFLRSPLIQAVGATPTLITAQVSFDKLRELALAEYRADFDLVETHSEWQSLEMRDITYRYPAKAGREGFSVGPINLRLERGEQVYLIGGNGSGKSTLAKLLTGLYRPHAGEIRIDDEIVGEADWHRYRQRFSAVYTDFHQFDRLMGPQGGHADPALLDNWLQTLQLARKLQLEEGKILDTELSQGQRKRLALLMALVEQRQILLLDEWAADQDPQFRRAFYRELMPRFRELGITVFAISHDDHYFAHADRLLEMRDGQLRELTGDERALASRDAVARIDTP</sequence>
<evidence type="ECO:0000256" key="2">
    <source>
        <dbReference type="ARBA" id="ARBA00022692"/>
    </source>
</evidence>
<dbReference type="SUPFAM" id="SSF52540">
    <property type="entry name" value="P-loop containing nucleoside triphosphate hydrolases"/>
    <property type="match status" value="1"/>
</dbReference>
<dbReference type="PROSITE" id="PS50893">
    <property type="entry name" value="ABC_TRANSPORTER_2"/>
    <property type="match status" value="1"/>
</dbReference>
<dbReference type="STRING" id="404433.BTW07_18185"/>
<feature type="domain" description="ABC transmembrane type-1" evidence="9">
    <location>
        <begin position="15"/>
        <end position="291"/>
    </location>
</feature>
<evidence type="ECO:0000259" key="9">
    <source>
        <dbReference type="PROSITE" id="PS50929"/>
    </source>
</evidence>
<keyword evidence="5 7" id="KW-1133">Transmembrane helix</keyword>
<dbReference type="GO" id="GO:0015833">
    <property type="term" value="P:peptide transport"/>
    <property type="evidence" value="ECO:0007669"/>
    <property type="project" value="InterPro"/>
</dbReference>
<reference evidence="10 11" key="1">
    <citation type="submission" date="2016-12" db="EMBL/GenBank/DDBJ databases">
        <title>Draft genome sequences of strains Salinicola socius SMB35, Salinicola sp. MH3R3-1 and Chromohalobacter sp. SMB17 from the Verkhnekamsk potash mining region of Russia.</title>
        <authorList>
            <person name="Mavrodi D.V."/>
            <person name="Olsson B.E."/>
            <person name="Korsakova E.S."/>
            <person name="Pyankova A."/>
            <person name="Mavrodi O.V."/>
            <person name="Plotnikova E.G."/>
        </authorList>
    </citation>
    <scope>NUCLEOTIDE SEQUENCE [LARGE SCALE GENOMIC DNA]</scope>
    <source>
        <strain evidence="10 11">SMB35</strain>
    </source>
</reference>
<dbReference type="Gene3D" id="1.20.1560.10">
    <property type="entry name" value="ABC transporter type 1, transmembrane domain"/>
    <property type="match status" value="1"/>
</dbReference>
<dbReference type="SMART" id="SM00382">
    <property type="entry name" value="AAA"/>
    <property type="match status" value="1"/>
</dbReference>
<dbReference type="OrthoDB" id="9760776at2"/>
<evidence type="ECO:0000256" key="1">
    <source>
        <dbReference type="ARBA" id="ARBA00004651"/>
    </source>
</evidence>
<dbReference type="GO" id="GO:0034040">
    <property type="term" value="F:ATPase-coupled lipid transmembrane transporter activity"/>
    <property type="evidence" value="ECO:0007669"/>
    <property type="project" value="TreeGrafter"/>
</dbReference>
<comment type="subcellular location">
    <subcellularLocation>
        <location evidence="1">Cell membrane</location>
        <topology evidence="1">Multi-pass membrane protein</topology>
    </subcellularLocation>
</comment>
<evidence type="ECO:0000256" key="4">
    <source>
        <dbReference type="ARBA" id="ARBA00022840"/>
    </source>
</evidence>
<evidence type="ECO:0000256" key="5">
    <source>
        <dbReference type="ARBA" id="ARBA00022989"/>
    </source>
</evidence>
<evidence type="ECO:0000256" key="7">
    <source>
        <dbReference type="SAM" id="Phobius"/>
    </source>
</evidence>
<feature type="transmembrane region" description="Helical" evidence="7">
    <location>
        <begin position="125"/>
        <end position="144"/>
    </location>
</feature>
<evidence type="ECO:0000256" key="3">
    <source>
        <dbReference type="ARBA" id="ARBA00022741"/>
    </source>
</evidence>
<evidence type="ECO:0000313" key="11">
    <source>
        <dbReference type="Proteomes" id="UP000186878"/>
    </source>
</evidence>
<dbReference type="NCBIfam" id="TIGR01194">
    <property type="entry name" value="cyc_pep_trnsptr"/>
    <property type="match status" value="1"/>
</dbReference>
<feature type="transmembrane region" description="Helical" evidence="7">
    <location>
        <begin position="48"/>
        <end position="81"/>
    </location>
</feature>
<dbReference type="PANTHER" id="PTHR24221:SF654">
    <property type="entry name" value="ATP-BINDING CASSETTE SUB-FAMILY B MEMBER 6"/>
    <property type="match status" value="1"/>
</dbReference>
<dbReference type="FunFam" id="3.40.50.300:FF:001035">
    <property type="entry name" value="ABC transporter ATP-binding protein YojI"/>
    <property type="match status" value="1"/>
</dbReference>
<keyword evidence="11" id="KW-1185">Reference proteome</keyword>
<evidence type="ECO:0000313" key="10">
    <source>
        <dbReference type="EMBL" id="OLO02717.1"/>
    </source>
</evidence>
<dbReference type="InterPro" id="IPR005898">
    <property type="entry name" value="Cyc_pep_transpt_SyrD/YojI"/>
</dbReference>
<comment type="caution">
    <text evidence="10">The sequence shown here is derived from an EMBL/GenBank/DDBJ whole genome shotgun (WGS) entry which is preliminary data.</text>
</comment>
<dbReference type="InterPro" id="IPR036640">
    <property type="entry name" value="ABC1_TM_sf"/>
</dbReference>
<dbReference type="PROSITE" id="PS50929">
    <property type="entry name" value="ABC_TM1F"/>
    <property type="match status" value="1"/>
</dbReference>
<dbReference type="Proteomes" id="UP000186878">
    <property type="component" value="Unassembled WGS sequence"/>
</dbReference>
<dbReference type="EMBL" id="MSDO01000035">
    <property type="protein sequence ID" value="OLO02717.1"/>
    <property type="molecule type" value="Genomic_DNA"/>
</dbReference>
<dbReference type="InterPro" id="IPR003439">
    <property type="entry name" value="ABC_transporter-like_ATP-bd"/>
</dbReference>
<dbReference type="InterPro" id="IPR039421">
    <property type="entry name" value="Type_1_exporter"/>
</dbReference>
<feature type="domain" description="ABC transporter" evidence="8">
    <location>
        <begin position="323"/>
        <end position="553"/>
    </location>
</feature>
<organism evidence="10 11">
    <name type="scientific">Salinicola socius</name>
    <dbReference type="NCBI Taxonomy" id="404433"/>
    <lineage>
        <taxon>Bacteria</taxon>
        <taxon>Pseudomonadati</taxon>
        <taxon>Pseudomonadota</taxon>
        <taxon>Gammaproteobacteria</taxon>
        <taxon>Oceanospirillales</taxon>
        <taxon>Halomonadaceae</taxon>
        <taxon>Salinicola</taxon>
    </lineage>
</organism>
<feature type="transmembrane region" description="Helical" evidence="7">
    <location>
        <begin position="12"/>
        <end position="36"/>
    </location>
</feature>
<gene>
    <name evidence="10" type="ORF">BTW07_18185</name>
</gene>
<dbReference type="PANTHER" id="PTHR24221">
    <property type="entry name" value="ATP-BINDING CASSETTE SUB-FAMILY B"/>
    <property type="match status" value="1"/>
</dbReference>
<name>A0A1Q8SMR5_9GAMM</name>
<dbReference type="InterPro" id="IPR011527">
    <property type="entry name" value="ABC1_TM_dom"/>
</dbReference>
<keyword evidence="2 7" id="KW-0812">Transmembrane</keyword>
<accession>A0A1Q8SMR5</accession>
<dbReference type="GO" id="GO:0016887">
    <property type="term" value="F:ATP hydrolysis activity"/>
    <property type="evidence" value="ECO:0007669"/>
    <property type="project" value="InterPro"/>
</dbReference>
<keyword evidence="3" id="KW-0547">Nucleotide-binding</keyword>
<keyword evidence="6 7" id="KW-0472">Membrane</keyword>
<dbReference type="InterPro" id="IPR017871">
    <property type="entry name" value="ABC_transporter-like_CS"/>
</dbReference>
<protein>
    <submittedName>
        <fullName evidence="10">Multidrug ABC transporter permease/ATP-binding protein</fullName>
    </submittedName>
</protein>
<dbReference type="GO" id="GO:0005524">
    <property type="term" value="F:ATP binding"/>
    <property type="evidence" value="ECO:0007669"/>
    <property type="project" value="UniProtKB-KW"/>
</dbReference>
<dbReference type="InterPro" id="IPR003593">
    <property type="entry name" value="AAA+_ATPase"/>
</dbReference>
<proteinExistence type="predicted"/>
<keyword evidence="4 10" id="KW-0067">ATP-binding</keyword>
<dbReference type="SUPFAM" id="SSF90123">
    <property type="entry name" value="ABC transporter transmembrane region"/>
    <property type="match status" value="1"/>
</dbReference>
<dbReference type="GO" id="GO:0005886">
    <property type="term" value="C:plasma membrane"/>
    <property type="evidence" value="ECO:0007669"/>
    <property type="project" value="UniProtKB-SubCell"/>
</dbReference>
<dbReference type="GO" id="GO:1904680">
    <property type="term" value="F:peptide transmembrane transporter activity"/>
    <property type="evidence" value="ECO:0007669"/>
    <property type="project" value="InterPro"/>
</dbReference>
<dbReference type="GO" id="GO:0140359">
    <property type="term" value="F:ABC-type transporter activity"/>
    <property type="evidence" value="ECO:0007669"/>
    <property type="project" value="InterPro"/>
</dbReference>
<dbReference type="RefSeq" id="WP_075571579.1">
    <property type="nucleotide sequence ID" value="NZ_MSDO01000035.1"/>
</dbReference>
<dbReference type="InterPro" id="IPR027417">
    <property type="entry name" value="P-loop_NTPase"/>
</dbReference>
<dbReference type="CDD" id="cd03228">
    <property type="entry name" value="ABCC_MRP_Like"/>
    <property type="match status" value="1"/>
</dbReference>
<dbReference type="Gene3D" id="3.40.50.300">
    <property type="entry name" value="P-loop containing nucleotide triphosphate hydrolases"/>
    <property type="match status" value="1"/>
</dbReference>
<dbReference type="Pfam" id="PF00005">
    <property type="entry name" value="ABC_tran"/>
    <property type="match status" value="1"/>
</dbReference>
<dbReference type="PROSITE" id="PS00211">
    <property type="entry name" value="ABC_TRANSPORTER_1"/>
    <property type="match status" value="1"/>
</dbReference>
<dbReference type="AlphaFoldDB" id="A0A1Q8SMR5"/>
<dbReference type="NCBIfam" id="NF007813">
    <property type="entry name" value="PRK10522.1"/>
    <property type="match status" value="1"/>
</dbReference>
<feature type="transmembrane region" description="Helical" evidence="7">
    <location>
        <begin position="150"/>
        <end position="168"/>
    </location>
</feature>
<evidence type="ECO:0000259" key="8">
    <source>
        <dbReference type="PROSITE" id="PS50893"/>
    </source>
</evidence>